<feature type="region of interest" description="Disordered" evidence="1">
    <location>
        <begin position="1"/>
        <end position="29"/>
    </location>
</feature>
<dbReference type="InParanoid" id="C3YP02"/>
<dbReference type="EMBL" id="GG666537">
    <property type="protein sequence ID" value="EEN57893.1"/>
    <property type="molecule type" value="Genomic_DNA"/>
</dbReference>
<reference evidence="2" key="1">
    <citation type="journal article" date="2008" name="Nature">
        <title>The amphioxus genome and the evolution of the chordate karyotype.</title>
        <authorList>
            <consortium name="US DOE Joint Genome Institute (JGI-PGF)"/>
            <person name="Putnam N.H."/>
            <person name="Butts T."/>
            <person name="Ferrier D.E.K."/>
            <person name="Furlong R.F."/>
            <person name="Hellsten U."/>
            <person name="Kawashima T."/>
            <person name="Robinson-Rechavi M."/>
            <person name="Shoguchi E."/>
            <person name="Terry A."/>
            <person name="Yu J.-K."/>
            <person name="Benito-Gutierrez E.L."/>
            <person name="Dubchak I."/>
            <person name="Garcia-Fernandez J."/>
            <person name="Gibson-Brown J.J."/>
            <person name="Grigoriev I.V."/>
            <person name="Horton A.C."/>
            <person name="de Jong P.J."/>
            <person name="Jurka J."/>
            <person name="Kapitonov V.V."/>
            <person name="Kohara Y."/>
            <person name="Kuroki Y."/>
            <person name="Lindquist E."/>
            <person name="Lucas S."/>
            <person name="Osoegawa K."/>
            <person name="Pennacchio L.A."/>
            <person name="Salamov A.A."/>
            <person name="Satou Y."/>
            <person name="Sauka-Spengler T."/>
            <person name="Schmutz J."/>
            <person name="Shin-I T."/>
            <person name="Toyoda A."/>
            <person name="Bronner-Fraser M."/>
            <person name="Fujiyama A."/>
            <person name="Holland L.Z."/>
            <person name="Holland P.W.H."/>
            <person name="Satoh N."/>
            <person name="Rokhsar D.S."/>
        </authorList>
    </citation>
    <scope>NUCLEOTIDE SEQUENCE [LARGE SCALE GENOMIC DNA]</scope>
    <source>
        <strain evidence="2">S238N-H82</strain>
        <tissue evidence="2">Testes</tissue>
    </source>
</reference>
<name>C3YP02_BRAFL</name>
<proteinExistence type="predicted"/>
<organism>
    <name type="scientific">Branchiostoma floridae</name>
    <name type="common">Florida lancelet</name>
    <name type="synonym">Amphioxus</name>
    <dbReference type="NCBI Taxonomy" id="7739"/>
    <lineage>
        <taxon>Eukaryota</taxon>
        <taxon>Metazoa</taxon>
        <taxon>Chordata</taxon>
        <taxon>Cephalochordata</taxon>
        <taxon>Leptocardii</taxon>
        <taxon>Amphioxiformes</taxon>
        <taxon>Branchiostomatidae</taxon>
        <taxon>Branchiostoma</taxon>
    </lineage>
</organism>
<protein>
    <submittedName>
        <fullName evidence="2">Uncharacterized protein</fullName>
    </submittedName>
</protein>
<sequence length="183" mass="19568">MCPRFSGRKAAMGPRFSGRKAAMGPTFSGRKAAVGPTFTRSKAAVAPTFAGSRAVVGPTFAGSRAVAGLTFAGSKAAVGPTFTGSSKYYKVVSSAVRDTHTGKWSVWPSQIRTEKSGLTVTETHRGKWSVRPSVSEIRTERSGQFGWIRDADRNAMIKMDRRCAELTQSHSSGRGCVWGFSPS</sequence>
<dbReference type="AlphaFoldDB" id="C3YP02"/>
<evidence type="ECO:0000313" key="2">
    <source>
        <dbReference type="EMBL" id="EEN57893.1"/>
    </source>
</evidence>
<gene>
    <name evidence="2" type="ORF">BRAFLDRAFT_86358</name>
</gene>
<accession>C3YP02</accession>
<evidence type="ECO:0000256" key="1">
    <source>
        <dbReference type="SAM" id="MobiDB-lite"/>
    </source>
</evidence>